<dbReference type="AlphaFoldDB" id="A0A2T0QA31"/>
<dbReference type="PANTHER" id="PTHR30168:SF0">
    <property type="entry name" value="INNER MEMBRANE PROTEIN"/>
    <property type="match status" value="1"/>
</dbReference>
<dbReference type="EMBL" id="PVZC01000002">
    <property type="protein sequence ID" value="PRY00756.1"/>
    <property type="molecule type" value="Genomic_DNA"/>
</dbReference>
<evidence type="ECO:0000313" key="7">
    <source>
        <dbReference type="EMBL" id="PRY00756.1"/>
    </source>
</evidence>
<sequence length="331" mass="34728">MAERSHGGGAPARARAADRYAPRPLPAQRRRGMDLGTAFALVLGVLAFALAGIVAVAALLTDSDQRTTAGPGRFGEPSGLATPEDGRPPGTRPSGQRALTDNPLYTAGPLPTSVCEPPELAIHDEASMTAFLHATTDCLDATWAAEFADTGMPFGAPERVFWTVPGRSPCGDYPLNGSAAFYCAANKGLYIGVDDVVHNSAGAEQPVVYGSLIGHEYAHHVQMEAGILGYMHDRRRRADGAAEAHTWTRRSELQANCLSGVFLGSVADSFPVGEEQRAAALADAYARGDGSASAERTHGTPENARDWLARGLAESDPGACDTWSAAEASVR</sequence>
<evidence type="ECO:0000256" key="4">
    <source>
        <dbReference type="ARBA" id="ARBA00023136"/>
    </source>
</evidence>
<evidence type="ECO:0000256" key="3">
    <source>
        <dbReference type="ARBA" id="ARBA00022989"/>
    </source>
</evidence>
<evidence type="ECO:0008006" key="9">
    <source>
        <dbReference type="Google" id="ProtNLM"/>
    </source>
</evidence>
<dbReference type="InterPro" id="IPR007343">
    <property type="entry name" value="Uncharacterised_pept_Zn_put"/>
</dbReference>
<keyword evidence="2 6" id="KW-0812">Transmembrane</keyword>
<dbReference type="Proteomes" id="UP000237846">
    <property type="component" value="Unassembled WGS sequence"/>
</dbReference>
<keyword evidence="4 6" id="KW-0472">Membrane</keyword>
<dbReference type="GO" id="GO:0016020">
    <property type="term" value="C:membrane"/>
    <property type="evidence" value="ECO:0007669"/>
    <property type="project" value="UniProtKB-SubCell"/>
</dbReference>
<feature type="region of interest" description="Disordered" evidence="5">
    <location>
        <begin position="65"/>
        <end position="103"/>
    </location>
</feature>
<evidence type="ECO:0000313" key="8">
    <source>
        <dbReference type="Proteomes" id="UP000237846"/>
    </source>
</evidence>
<reference evidence="7 8" key="1">
    <citation type="submission" date="2018-03" db="EMBL/GenBank/DDBJ databases">
        <title>Genomic Encyclopedia of Archaeal and Bacterial Type Strains, Phase II (KMG-II): from individual species to whole genera.</title>
        <authorList>
            <person name="Goeker M."/>
        </authorList>
    </citation>
    <scope>NUCLEOTIDE SEQUENCE [LARGE SCALE GENOMIC DNA]</scope>
    <source>
        <strain evidence="7 8">DSM 45601</strain>
    </source>
</reference>
<dbReference type="RefSeq" id="WP_245930006.1">
    <property type="nucleotide sequence ID" value="NZ_PVZC01000002.1"/>
</dbReference>
<evidence type="ECO:0000256" key="2">
    <source>
        <dbReference type="ARBA" id="ARBA00022692"/>
    </source>
</evidence>
<organism evidence="7 8">
    <name type="scientific">Allonocardiopsis opalescens</name>
    <dbReference type="NCBI Taxonomy" id="1144618"/>
    <lineage>
        <taxon>Bacteria</taxon>
        <taxon>Bacillati</taxon>
        <taxon>Actinomycetota</taxon>
        <taxon>Actinomycetes</taxon>
        <taxon>Streptosporangiales</taxon>
        <taxon>Allonocardiopsis</taxon>
    </lineage>
</organism>
<evidence type="ECO:0000256" key="1">
    <source>
        <dbReference type="ARBA" id="ARBA00004167"/>
    </source>
</evidence>
<name>A0A2T0QA31_9ACTN</name>
<proteinExistence type="predicted"/>
<evidence type="ECO:0000256" key="5">
    <source>
        <dbReference type="SAM" id="MobiDB-lite"/>
    </source>
</evidence>
<comment type="subcellular location">
    <subcellularLocation>
        <location evidence="1">Membrane</location>
        <topology evidence="1">Single-pass membrane protein</topology>
    </subcellularLocation>
</comment>
<comment type="caution">
    <text evidence="7">The sequence shown here is derived from an EMBL/GenBank/DDBJ whole genome shotgun (WGS) entry which is preliminary data.</text>
</comment>
<keyword evidence="3 6" id="KW-1133">Transmembrane helix</keyword>
<evidence type="ECO:0000256" key="6">
    <source>
        <dbReference type="SAM" id="Phobius"/>
    </source>
</evidence>
<protein>
    <recommendedName>
        <fullName evidence="9">Metalloprotease</fullName>
    </recommendedName>
</protein>
<gene>
    <name evidence="7" type="ORF">CLV72_102388</name>
</gene>
<dbReference type="Pfam" id="PF04228">
    <property type="entry name" value="Zn_peptidase"/>
    <property type="match status" value="1"/>
</dbReference>
<feature type="transmembrane region" description="Helical" evidence="6">
    <location>
        <begin position="38"/>
        <end position="60"/>
    </location>
</feature>
<feature type="region of interest" description="Disordered" evidence="5">
    <location>
        <begin position="1"/>
        <end position="28"/>
    </location>
</feature>
<accession>A0A2T0QA31</accession>
<dbReference type="PANTHER" id="PTHR30168">
    <property type="entry name" value="PUTATIVE MEMBRANE PROTEIN YPFJ"/>
    <property type="match status" value="1"/>
</dbReference>
<keyword evidence="8" id="KW-1185">Reference proteome</keyword>